<dbReference type="AlphaFoldDB" id="A0A9Q3FJ11"/>
<dbReference type="Proteomes" id="UP000765509">
    <property type="component" value="Unassembled WGS sequence"/>
</dbReference>
<proteinExistence type="predicted"/>
<sequence length="246" mass="26999">MSLKAQTHFNTIHNVCVITPHGATQQFGMLIFVHEKTSASLPGHLTCLPCLLSHLNWLPHPHLILSNAWHAYTLAPPSHFRPHHSLWFLTPSSSSPWLTILTLLQGPQVMPPTPPSPPLTPPCTHLILSAAYHPYIGGVPSQHATDTAYNPYTCIVPAQHSSNAAYHPYTWSALPTCLKRPLTLAQSSRPLMILTLLQPPQDDTMMPPPISALTTPYASTPSPYHPYAPTARSRYASDATLNPPYA</sequence>
<reference evidence="1" key="1">
    <citation type="submission" date="2021-03" db="EMBL/GenBank/DDBJ databases">
        <title>Draft genome sequence of rust myrtle Austropuccinia psidii MF-1, a brazilian biotype.</title>
        <authorList>
            <person name="Quecine M.C."/>
            <person name="Pachon D.M.R."/>
            <person name="Bonatelli M.L."/>
            <person name="Correr F.H."/>
            <person name="Franceschini L.M."/>
            <person name="Leite T.F."/>
            <person name="Margarido G.R.A."/>
            <person name="Almeida C.A."/>
            <person name="Ferrarezi J.A."/>
            <person name="Labate C.A."/>
        </authorList>
    </citation>
    <scope>NUCLEOTIDE SEQUENCE</scope>
    <source>
        <strain evidence="1">MF-1</strain>
    </source>
</reference>
<comment type="caution">
    <text evidence="1">The sequence shown here is derived from an EMBL/GenBank/DDBJ whole genome shotgun (WGS) entry which is preliminary data.</text>
</comment>
<gene>
    <name evidence="1" type="ORF">O181_079092</name>
</gene>
<organism evidence="1 2">
    <name type="scientific">Austropuccinia psidii MF-1</name>
    <dbReference type="NCBI Taxonomy" id="1389203"/>
    <lineage>
        <taxon>Eukaryota</taxon>
        <taxon>Fungi</taxon>
        <taxon>Dikarya</taxon>
        <taxon>Basidiomycota</taxon>
        <taxon>Pucciniomycotina</taxon>
        <taxon>Pucciniomycetes</taxon>
        <taxon>Pucciniales</taxon>
        <taxon>Sphaerophragmiaceae</taxon>
        <taxon>Austropuccinia</taxon>
    </lineage>
</organism>
<dbReference type="EMBL" id="AVOT02043979">
    <property type="protein sequence ID" value="MBW0539377.1"/>
    <property type="molecule type" value="Genomic_DNA"/>
</dbReference>
<name>A0A9Q3FJ11_9BASI</name>
<evidence type="ECO:0000313" key="2">
    <source>
        <dbReference type="Proteomes" id="UP000765509"/>
    </source>
</evidence>
<keyword evidence="2" id="KW-1185">Reference proteome</keyword>
<protein>
    <submittedName>
        <fullName evidence="1">Uncharacterized protein</fullName>
    </submittedName>
</protein>
<accession>A0A9Q3FJ11</accession>
<evidence type="ECO:0000313" key="1">
    <source>
        <dbReference type="EMBL" id="MBW0539377.1"/>
    </source>
</evidence>